<evidence type="ECO:0000313" key="9">
    <source>
        <dbReference type="EMBL" id="AOZ45358.1"/>
    </source>
</evidence>
<dbReference type="InterPro" id="IPR006314">
    <property type="entry name" value="Dyp_peroxidase"/>
</dbReference>
<feature type="compositionally biased region" description="Low complexity" evidence="7">
    <location>
        <begin position="71"/>
        <end position="80"/>
    </location>
</feature>
<feature type="region of interest" description="Disordered" evidence="7">
    <location>
        <begin position="62"/>
        <end position="119"/>
    </location>
</feature>
<proteinExistence type="inferred from homology"/>
<dbReference type="Proteomes" id="UP000178666">
    <property type="component" value="Chromosome"/>
</dbReference>
<keyword evidence="3" id="KW-0479">Metal-binding</keyword>
<evidence type="ECO:0000256" key="3">
    <source>
        <dbReference type="ARBA" id="ARBA00022723"/>
    </source>
</evidence>
<dbReference type="InterPro" id="IPR048328">
    <property type="entry name" value="Dyp_perox_C"/>
</dbReference>
<feature type="region of interest" description="Disordered" evidence="7">
    <location>
        <begin position="137"/>
        <end position="159"/>
    </location>
</feature>
<evidence type="ECO:0000259" key="8">
    <source>
        <dbReference type="Pfam" id="PF20628"/>
    </source>
</evidence>
<dbReference type="EMBL" id="CP015970">
    <property type="protein sequence ID" value="AOZ45358.1"/>
    <property type="molecule type" value="Genomic_DNA"/>
</dbReference>
<evidence type="ECO:0000256" key="2">
    <source>
        <dbReference type="ARBA" id="ARBA00022559"/>
    </source>
</evidence>
<evidence type="ECO:0000256" key="1">
    <source>
        <dbReference type="ARBA" id="ARBA00001970"/>
    </source>
</evidence>
<gene>
    <name evidence="9" type="ORF">A8L58_00020</name>
</gene>
<comment type="similarity">
    <text evidence="6">Belongs to the DyP-type peroxidase family.</text>
</comment>
<organism evidence="9 10">
    <name type="scientific">Acidipropionibacterium acidipropionici</name>
    <dbReference type="NCBI Taxonomy" id="1748"/>
    <lineage>
        <taxon>Bacteria</taxon>
        <taxon>Bacillati</taxon>
        <taxon>Actinomycetota</taxon>
        <taxon>Actinomycetes</taxon>
        <taxon>Propionibacteriales</taxon>
        <taxon>Propionibacteriaceae</taxon>
        <taxon>Acidipropionibacterium</taxon>
    </lineage>
</organism>
<evidence type="ECO:0000313" key="10">
    <source>
        <dbReference type="Proteomes" id="UP000178666"/>
    </source>
</evidence>
<comment type="cofactor">
    <cofactor evidence="1">
        <name>heme b</name>
        <dbReference type="ChEBI" id="CHEBI:60344"/>
    </cofactor>
</comment>
<accession>A0ABM6FGZ1</accession>
<sequence length="159" mass="16907">MPFGSVAEGTFGTYFIGYAADVTTTETMLERMFIGDPPGTTDRILDFSTALTGALFFVPSQDALDDPDLLDPPSTSDSPTSPGPRDDSLGVGGFAAPRNSDRSPLQEGPDMNNLHRELAPISEAAWKQIDDEAPRNLLAAGRRGVASTSPSPPARPWAR</sequence>
<evidence type="ECO:0000256" key="7">
    <source>
        <dbReference type="SAM" id="MobiDB-lite"/>
    </source>
</evidence>
<feature type="domain" description="Dyp-type peroxidase C-terminal" evidence="8">
    <location>
        <begin position="1"/>
        <end position="62"/>
    </location>
</feature>
<dbReference type="InterPro" id="IPR011008">
    <property type="entry name" value="Dimeric_a/b-barrel"/>
</dbReference>
<keyword evidence="5" id="KW-0408">Iron</keyword>
<dbReference type="Pfam" id="PF04454">
    <property type="entry name" value="Linocin_M18"/>
    <property type="match status" value="1"/>
</dbReference>
<keyword evidence="4" id="KW-0560">Oxidoreductase</keyword>
<feature type="compositionally biased region" description="Pro residues" evidence="7">
    <location>
        <begin position="150"/>
        <end position="159"/>
    </location>
</feature>
<protein>
    <recommendedName>
        <fullName evidence="8">Dyp-type peroxidase C-terminal domain-containing protein</fullName>
    </recommendedName>
</protein>
<dbReference type="SUPFAM" id="SSF54909">
    <property type="entry name" value="Dimeric alpha+beta barrel"/>
    <property type="match status" value="1"/>
</dbReference>
<reference evidence="9 10" key="1">
    <citation type="journal article" date="2016" name="Plant Dis.">
        <title>Improved production of propionic acid using genome shuffling.</title>
        <authorList>
            <person name="Luna-Flores C.H."/>
            <person name="Palfreyman R.W."/>
            <person name="Kromer J.O."/>
            <person name="Nielsen L.K."/>
            <person name="Marcellin E."/>
        </authorList>
    </citation>
    <scope>NUCLEOTIDE SEQUENCE [LARGE SCALE GENOMIC DNA]</scope>
    <source>
        <strain evidence="9 10">F3E8</strain>
    </source>
</reference>
<dbReference type="PROSITE" id="PS51404">
    <property type="entry name" value="DYP_PEROXIDASE"/>
    <property type="match status" value="1"/>
</dbReference>
<dbReference type="Pfam" id="PF20628">
    <property type="entry name" value="Dyp_perox_C"/>
    <property type="match status" value="1"/>
</dbReference>
<evidence type="ECO:0000256" key="4">
    <source>
        <dbReference type="ARBA" id="ARBA00023002"/>
    </source>
</evidence>
<dbReference type="InterPro" id="IPR007544">
    <property type="entry name" value="ENCAP"/>
</dbReference>
<keyword evidence="10" id="KW-1185">Reference proteome</keyword>
<keyword evidence="2" id="KW-0575">Peroxidase</keyword>
<name>A0ABM6FGZ1_9ACTN</name>
<evidence type="ECO:0000256" key="5">
    <source>
        <dbReference type="ARBA" id="ARBA00023004"/>
    </source>
</evidence>
<evidence type="ECO:0000256" key="6">
    <source>
        <dbReference type="ARBA" id="ARBA00025737"/>
    </source>
</evidence>